<evidence type="ECO:0000313" key="8">
    <source>
        <dbReference type="EMBL" id="ERJ97882.1"/>
    </source>
</evidence>
<feature type="compositionally biased region" description="Polar residues" evidence="7">
    <location>
        <begin position="33"/>
        <end position="54"/>
    </location>
</feature>
<dbReference type="InterPro" id="IPR004960">
    <property type="entry name" value="LipA_acyltrans"/>
</dbReference>
<protein>
    <submittedName>
        <fullName evidence="8">Lipid A biosynthesis (KDO)2-(Lauroyl)-lipid IVA acyltransferase</fullName>
    </submittedName>
</protein>
<feature type="region of interest" description="Disordered" evidence="7">
    <location>
        <begin position="25"/>
        <end position="57"/>
    </location>
</feature>
<evidence type="ECO:0000256" key="1">
    <source>
        <dbReference type="ARBA" id="ARBA00004533"/>
    </source>
</evidence>
<gene>
    <name evidence="8" type="ORF">HMPREF1218_0777</name>
</gene>
<dbReference type="GO" id="GO:0009247">
    <property type="term" value="P:glycolipid biosynthetic process"/>
    <property type="evidence" value="ECO:0007669"/>
    <property type="project" value="UniProtKB-ARBA"/>
</dbReference>
<dbReference type="CDD" id="cd07984">
    <property type="entry name" value="LPLAT_LABLAT-like"/>
    <property type="match status" value="1"/>
</dbReference>
<reference evidence="8 9" key="1">
    <citation type="submission" date="2013-08" db="EMBL/GenBank/DDBJ databases">
        <authorList>
            <person name="Durkin A.S."/>
            <person name="Haft D.R."/>
            <person name="McCorrison J."/>
            <person name="Torralba M."/>
            <person name="Gillis M."/>
            <person name="Haft D.H."/>
            <person name="Methe B."/>
            <person name="Sutton G."/>
            <person name="Nelson K.E."/>
        </authorList>
    </citation>
    <scope>NUCLEOTIDE SEQUENCE [LARGE SCALE GENOMIC DNA]</scope>
    <source>
        <strain evidence="8 9">F0068</strain>
    </source>
</reference>
<dbReference type="GO" id="GO:0005886">
    <property type="term" value="C:plasma membrane"/>
    <property type="evidence" value="ECO:0007669"/>
    <property type="project" value="UniProtKB-SubCell"/>
</dbReference>
<dbReference type="PANTHER" id="PTHR30606:SF10">
    <property type="entry name" value="PHOSPHATIDYLINOSITOL MANNOSIDE ACYLTRANSFERASE"/>
    <property type="match status" value="1"/>
</dbReference>
<evidence type="ECO:0000256" key="7">
    <source>
        <dbReference type="SAM" id="MobiDB-lite"/>
    </source>
</evidence>
<evidence type="ECO:0000256" key="5">
    <source>
        <dbReference type="ARBA" id="ARBA00023136"/>
    </source>
</evidence>
<keyword evidence="2" id="KW-1003">Cell membrane</keyword>
<evidence type="ECO:0000256" key="6">
    <source>
        <dbReference type="ARBA" id="ARBA00023315"/>
    </source>
</evidence>
<dbReference type="Proteomes" id="UP000016600">
    <property type="component" value="Unassembled WGS sequence"/>
</dbReference>
<keyword evidence="3" id="KW-0997">Cell inner membrane</keyword>
<keyword evidence="6 8" id="KW-0012">Acyltransferase</keyword>
<evidence type="ECO:0000256" key="2">
    <source>
        <dbReference type="ARBA" id="ARBA00022475"/>
    </source>
</evidence>
<dbReference type="PANTHER" id="PTHR30606">
    <property type="entry name" value="LIPID A BIOSYNTHESIS LAUROYL ACYLTRANSFERASE"/>
    <property type="match status" value="1"/>
</dbReference>
<organism evidence="8 9">
    <name type="scientific">Hoylesella pleuritidis F0068</name>
    <dbReference type="NCBI Taxonomy" id="1081904"/>
    <lineage>
        <taxon>Bacteria</taxon>
        <taxon>Pseudomonadati</taxon>
        <taxon>Bacteroidota</taxon>
        <taxon>Bacteroidia</taxon>
        <taxon>Bacteroidales</taxon>
        <taxon>Prevotellaceae</taxon>
        <taxon>Hoylesella</taxon>
    </lineage>
</organism>
<dbReference type="Pfam" id="PF03279">
    <property type="entry name" value="Lip_A_acyltrans"/>
    <property type="match status" value="1"/>
</dbReference>
<evidence type="ECO:0000313" key="9">
    <source>
        <dbReference type="Proteomes" id="UP000016600"/>
    </source>
</evidence>
<accession>U2L008</accession>
<keyword evidence="9" id="KW-1185">Reference proteome</keyword>
<name>U2L008_9BACT</name>
<comment type="subcellular location">
    <subcellularLocation>
        <location evidence="1">Cell inner membrane</location>
    </subcellularLocation>
</comment>
<keyword evidence="5" id="KW-0472">Membrane</keyword>
<evidence type="ECO:0000256" key="3">
    <source>
        <dbReference type="ARBA" id="ARBA00022519"/>
    </source>
</evidence>
<evidence type="ECO:0000256" key="4">
    <source>
        <dbReference type="ARBA" id="ARBA00022679"/>
    </source>
</evidence>
<dbReference type="PATRIC" id="fig|1081904.3.peg.2272"/>
<dbReference type="AlphaFoldDB" id="U2L008"/>
<keyword evidence="4 8" id="KW-0808">Transferase</keyword>
<comment type="caution">
    <text evidence="8">The sequence shown here is derived from an EMBL/GenBank/DDBJ whole genome shotgun (WGS) entry which is preliminary data.</text>
</comment>
<proteinExistence type="predicted"/>
<dbReference type="GO" id="GO:0016746">
    <property type="term" value="F:acyltransferase activity"/>
    <property type="evidence" value="ECO:0007669"/>
    <property type="project" value="UniProtKB-KW"/>
</dbReference>
<sequence>MQANTPTHPDRSGIWVTEKIKFSLTEREKTNENKNGMRTNGHTTPSQGTSKKSLSPSFEESRREIFSSFLKSNGWATWIFGKMLLGFFRLLSRLPLRLLYVISDFEYLIIYRVLRYRRHIVRANLTGAFPEKPTEEIRHIERKFYHWFCDYFFEAVKLLTISDEELRRRFTISNSSDIVGCFREGQSVAAILGHYCNWEWLSCVGIDLPSATRAGLIYKPLRNRAFDALFRAIRSRVGGIPVPKNDILRYLIDYRRRGLMSIFGYISDQTPRWENIHLWVPFLHHDTPVFTGAERIMRKMNNAVYYVEMSRPHRGYYTCTYRLITKTPSALPEHEITRRFFVLLEETIRKAPQYYLWSHNRWKRTHEEYNARKSRQVNE</sequence>
<dbReference type="EMBL" id="AWET01000051">
    <property type="protein sequence ID" value="ERJ97882.1"/>
    <property type="molecule type" value="Genomic_DNA"/>
</dbReference>